<comment type="catalytic activity">
    <reaction evidence="1">
        <text>Release of an N-terminal amino acid, Xaa-|-Yaa- from a peptide, amide or arylamide. Xaa is preferably Ala, but may be most amino acids including Pro (slow action). When a terminal hydrophobic residue is followed by a prolyl residue, the two may be released as an intact Xaa-Pro dipeptide.</text>
        <dbReference type="EC" id="3.4.11.2"/>
    </reaction>
</comment>
<evidence type="ECO:0000256" key="2">
    <source>
        <dbReference type="ARBA" id="ARBA00001947"/>
    </source>
</evidence>
<evidence type="ECO:0000313" key="18">
    <source>
        <dbReference type="Proteomes" id="UP000320244"/>
    </source>
</evidence>
<keyword evidence="11" id="KW-0482">Metalloprotease</keyword>
<dbReference type="InterPro" id="IPR001930">
    <property type="entry name" value="Peptidase_M1"/>
</dbReference>
<dbReference type="InterPro" id="IPR050344">
    <property type="entry name" value="Peptidase_M1_aminopeptidases"/>
</dbReference>
<dbReference type="InterPro" id="IPR014782">
    <property type="entry name" value="Peptidase_M1_dom"/>
</dbReference>
<evidence type="ECO:0000256" key="5">
    <source>
        <dbReference type="ARBA" id="ARBA00015611"/>
    </source>
</evidence>
<keyword evidence="9 17" id="KW-0378">Hydrolase</keyword>
<dbReference type="GO" id="GO:0016020">
    <property type="term" value="C:membrane"/>
    <property type="evidence" value="ECO:0007669"/>
    <property type="project" value="TreeGrafter"/>
</dbReference>
<comment type="caution">
    <text evidence="17">The sequence shown here is derived from an EMBL/GenBank/DDBJ whole genome shotgun (WGS) entry which is preliminary data.</text>
</comment>
<evidence type="ECO:0000313" key="17">
    <source>
        <dbReference type="EMBL" id="TWP37668.1"/>
    </source>
</evidence>
<evidence type="ECO:0000256" key="13">
    <source>
        <dbReference type="ARBA" id="ARBA00031533"/>
    </source>
</evidence>
<dbReference type="EC" id="3.4.11.2" evidence="4"/>
<dbReference type="EMBL" id="VCQV01000005">
    <property type="protein sequence ID" value="TWP37668.1"/>
    <property type="molecule type" value="Genomic_DNA"/>
</dbReference>
<reference evidence="17 18" key="2">
    <citation type="submission" date="2019-08" db="EMBL/GenBank/DDBJ databases">
        <title>Jejuicoccus antrihumi gen. nov., sp. nov., a new member of the family Dermacoccaceae isolated from a cave.</title>
        <authorList>
            <person name="Schumann P."/>
            <person name="Kim I.S."/>
        </authorList>
    </citation>
    <scope>NUCLEOTIDE SEQUENCE [LARGE SCALE GENOMIC DNA]</scope>
    <source>
        <strain evidence="17 18">C5-26</strain>
    </source>
</reference>
<evidence type="ECO:0000256" key="12">
    <source>
        <dbReference type="ARBA" id="ARBA00029811"/>
    </source>
</evidence>
<proteinExistence type="inferred from homology"/>
<dbReference type="SUPFAM" id="SSF55486">
    <property type="entry name" value="Metalloproteases ('zincins'), catalytic domain"/>
    <property type="match status" value="1"/>
</dbReference>
<dbReference type="SUPFAM" id="SSF63737">
    <property type="entry name" value="Leukotriene A4 hydrolase N-terminal domain"/>
    <property type="match status" value="1"/>
</dbReference>
<dbReference type="GO" id="GO:0006508">
    <property type="term" value="P:proteolysis"/>
    <property type="evidence" value="ECO:0007669"/>
    <property type="project" value="UniProtKB-KW"/>
</dbReference>
<feature type="domain" description="Peptidase M1 membrane alanine aminopeptidase" evidence="14">
    <location>
        <begin position="242"/>
        <end position="455"/>
    </location>
</feature>
<evidence type="ECO:0000259" key="15">
    <source>
        <dbReference type="Pfam" id="PF11838"/>
    </source>
</evidence>
<sequence length="859" mass="94358">MPGKNLTRQEARDRALLVDVDSYAVSLDLTSGPTTFGTRSTIAFSAATPGADTFVDFLGDSVQTITLNGVALDPKTHYDGARVSVPGLAARNELVIEATGTYMNTGEGLHRFVDPTDDEVYLYSQFEVADSRRMFPVFEQPDLKATFAFTVRAPKRWAIISNQPTPDATPSAAVYTNPKGEQEPSATWTFEPTERISCYITALIAGPYDVVRDSVASRGGTIPLGIYCRRSLSPHLDAEHIFDCTKRGFAYFEEQFDQPYPFSKYDQIFTPEYNMGAMENAGAVTITETYIFRAKVSEALIERRALTILHELAHMWFGNLVTMTWWDDLWLNESFAEWAANICQAEATHWTGAWTTFSSMEKTWAYNQDQLSSTHPVYADMATLDDVDNNFDGITYAKGASVLKQLVAYVGRTPFIGGLRAYFAKHQWGNTVFEDLLTELEATSGRDLGGWSKTWLQTAGVNTLRPVIQTDDDGAITRAVIEQTASADHPTLRPHRLVVGLYTLQGHALQRTEHLELDVEGASTTLDALVGKQAPDLILVNDDDLSYTKIRLDPRSLQTLLDHPDALSDPLARALAQGAVWDMTRDAEMGARQFLHLALAALPGETGSAVRRMWLTQARTAASAYTAPEHRKEAIDDVTKALRSSLVAATPGSDAQLQVCQAFATLAHRHDDVAYVRGLLEGTAKLAGLEIDSEMRWTLLRSLAAAGALDDREVDAELRADPTSTGKERAAQVRAAYPTAEAKAEAWRQLVEVEGVPNQTVMAIAAGFGHVHDPQLLAPYVEKYHAMLTHLWEHRTFAIASGVATFAYPSALASRELLDASNAWLAQNADAPHGLARIVAENRDGVARALRAQARDAQA</sequence>
<evidence type="ECO:0000256" key="9">
    <source>
        <dbReference type="ARBA" id="ARBA00022801"/>
    </source>
</evidence>
<name>A0A563E530_9MICO</name>
<dbReference type="GO" id="GO:0008270">
    <property type="term" value="F:zinc ion binding"/>
    <property type="evidence" value="ECO:0007669"/>
    <property type="project" value="InterPro"/>
</dbReference>
<feature type="domain" description="Aminopeptidase N-like N-terminal" evidence="16">
    <location>
        <begin position="91"/>
        <end position="199"/>
    </location>
</feature>
<evidence type="ECO:0000259" key="14">
    <source>
        <dbReference type="Pfam" id="PF01433"/>
    </source>
</evidence>
<evidence type="ECO:0000256" key="6">
    <source>
        <dbReference type="ARBA" id="ARBA00022438"/>
    </source>
</evidence>
<dbReference type="PANTHER" id="PTHR11533:SF174">
    <property type="entry name" value="PUROMYCIN-SENSITIVE AMINOPEPTIDASE-RELATED"/>
    <property type="match status" value="1"/>
</dbReference>
<keyword evidence="10" id="KW-0862">Zinc</keyword>
<dbReference type="InterPro" id="IPR012778">
    <property type="entry name" value="Pept_M1_aminopeptidase"/>
</dbReference>
<dbReference type="Pfam" id="PF17900">
    <property type="entry name" value="Peptidase_M1_N"/>
    <property type="match status" value="1"/>
</dbReference>
<dbReference type="NCBIfam" id="TIGR02412">
    <property type="entry name" value="pepN_strep_liv"/>
    <property type="match status" value="1"/>
</dbReference>
<evidence type="ECO:0000256" key="7">
    <source>
        <dbReference type="ARBA" id="ARBA00022670"/>
    </source>
</evidence>
<dbReference type="Proteomes" id="UP000320244">
    <property type="component" value="Unassembled WGS sequence"/>
</dbReference>
<keyword evidence="6 17" id="KW-0031">Aminopeptidase</keyword>
<dbReference type="Pfam" id="PF01433">
    <property type="entry name" value="Peptidase_M1"/>
    <property type="match status" value="1"/>
</dbReference>
<evidence type="ECO:0000256" key="8">
    <source>
        <dbReference type="ARBA" id="ARBA00022723"/>
    </source>
</evidence>
<dbReference type="GO" id="GO:0016285">
    <property type="term" value="F:alanyl aminopeptidase activity"/>
    <property type="evidence" value="ECO:0007669"/>
    <property type="project" value="UniProtKB-EC"/>
</dbReference>
<evidence type="ECO:0000256" key="10">
    <source>
        <dbReference type="ARBA" id="ARBA00022833"/>
    </source>
</evidence>
<dbReference type="PANTHER" id="PTHR11533">
    <property type="entry name" value="PROTEASE M1 ZINC METALLOPROTEASE"/>
    <property type="match status" value="1"/>
</dbReference>
<dbReference type="FunFam" id="1.10.390.10:FF:000004">
    <property type="entry name" value="Aminopeptidase N"/>
    <property type="match status" value="1"/>
</dbReference>
<dbReference type="GO" id="GO:0005737">
    <property type="term" value="C:cytoplasm"/>
    <property type="evidence" value="ECO:0007669"/>
    <property type="project" value="TreeGrafter"/>
</dbReference>
<protein>
    <recommendedName>
        <fullName evidence="5">Aminopeptidase N</fullName>
        <ecNumber evidence="4">3.4.11.2</ecNumber>
    </recommendedName>
    <alternativeName>
        <fullName evidence="12">Alanine aminopeptidase</fullName>
    </alternativeName>
    <alternativeName>
        <fullName evidence="13">Lysyl aminopeptidase</fullName>
    </alternativeName>
</protein>
<organism evidence="17 18">
    <name type="scientific">Leekyejoonella antrihumi</name>
    <dbReference type="NCBI Taxonomy" id="1660198"/>
    <lineage>
        <taxon>Bacteria</taxon>
        <taxon>Bacillati</taxon>
        <taxon>Actinomycetota</taxon>
        <taxon>Actinomycetes</taxon>
        <taxon>Micrococcales</taxon>
        <taxon>Dermacoccaceae</taxon>
        <taxon>Leekyejoonella</taxon>
    </lineage>
</organism>
<dbReference type="AlphaFoldDB" id="A0A563E530"/>
<dbReference type="GO" id="GO:0042277">
    <property type="term" value="F:peptide binding"/>
    <property type="evidence" value="ECO:0007669"/>
    <property type="project" value="TreeGrafter"/>
</dbReference>
<dbReference type="Gene3D" id="2.60.40.1730">
    <property type="entry name" value="tricorn interacting facor f3 domain"/>
    <property type="match status" value="1"/>
</dbReference>
<reference evidence="17 18" key="1">
    <citation type="submission" date="2019-05" db="EMBL/GenBank/DDBJ databases">
        <authorList>
            <person name="Lee S.D."/>
        </authorList>
    </citation>
    <scope>NUCLEOTIDE SEQUENCE [LARGE SCALE GENOMIC DNA]</scope>
    <source>
        <strain evidence="17 18">C5-26</strain>
    </source>
</reference>
<dbReference type="InterPro" id="IPR042097">
    <property type="entry name" value="Aminopeptidase_N-like_N_sf"/>
</dbReference>
<dbReference type="RefSeq" id="WP_146315735.1">
    <property type="nucleotide sequence ID" value="NZ_VCQV01000005.1"/>
</dbReference>
<dbReference type="OrthoDB" id="100605at2"/>
<dbReference type="InterPro" id="IPR024571">
    <property type="entry name" value="ERAP1-like_C_dom"/>
</dbReference>
<dbReference type="GO" id="GO:0043171">
    <property type="term" value="P:peptide catabolic process"/>
    <property type="evidence" value="ECO:0007669"/>
    <property type="project" value="TreeGrafter"/>
</dbReference>
<evidence type="ECO:0000256" key="3">
    <source>
        <dbReference type="ARBA" id="ARBA00010136"/>
    </source>
</evidence>
<feature type="domain" description="ERAP1-like C-terminal" evidence="15">
    <location>
        <begin position="537"/>
        <end position="848"/>
    </location>
</feature>
<comment type="cofactor">
    <cofactor evidence="2">
        <name>Zn(2+)</name>
        <dbReference type="ChEBI" id="CHEBI:29105"/>
    </cofactor>
</comment>
<gene>
    <name evidence="17" type="primary">pepN</name>
    <name evidence="17" type="ORF">FGL98_05550</name>
</gene>
<dbReference type="GO" id="GO:0005615">
    <property type="term" value="C:extracellular space"/>
    <property type="evidence" value="ECO:0007669"/>
    <property type="project" value="TreeGrafter"/>
</dbReference>
<dbReference type="GO" id="GO:0070006">
    <property type="term" value="F:metalloaminopeptidase activity"/>
    <property type="evidence" value="ECO:0007669"/>
    <property type="project" value="TreeGrafter"/>
</dbReference>
<dbReference type="Gene3D" id="1.10.390.10">
    <property type="entry name" value="Neutral Protease Domain 2"/>
    <property type="match status" value="1"/>
</dbReference>
<evidence type="ECO:0000256" key="11">
    <source>
        <dbReference type="ARBA" id="ARBA00023049"/>
    </source>
</evidence>
<evidence type="ECO:0000256" key="4">
    <source>
        <dbReference type="ARBA" id="ARBA00012564"/>
    </source>
</evidence>
<comment type="similarity">
    <text evidence="3">Belongs to the peptidase M1 family.</text>
</comment>
<evidence type="ECO:0000259" key="16">
    <source>
        <dbReference type="Pfam" id="PF17900"/>
    </source>
</evidence>
<accession>A0A563E530</accession>
<dbReference type="InterPro" id="IPR045357">
    <property type="entry name" value="Aminopeptidase_N-like_N"/>
</dbReference>
<dbReference type="CDD" id="cd09602">
    <property type="entry name" value="M1_APN"/>
    <property type="match status" value="1"/>
</dbReference>
<dbReference type="Pfam" id="PF11838">
    <property type="entry name" value="ERAP1_C"/>
    <property type="match status" value="1"/>
</dbReference>
<keyword evidence="8" id="KW-0479">Metal-binding</keyword>
<keyword evidence="7" id="KW-0645">Protease</keyword>
<dbReference type="InterPro" id="IPR027268">
    <property type="entry name" value="Peptidase_M4/M1_CTD_sf"/>
</dbReference>
<dbReference type="PRINTS" id="PR00756">
    <property type="entry name" value="ALADIPTASE"/>
</dbReference>
<dbReference type="FunFam" id="2.60.40.1730:FF:000010">
    <property type="entry name" value="Putative aminopeptidase N"/>
    <property type="match status" value="1"/>
</dbReference>
<keyword evidence="18" id="KW-1185">Reference proteome</keyword>
<evidence type="ECO:0000256" key="1">
    <source>
        <dbReference type="ARBA" id="ARBA00000098"/>
    </source>
</evidence>